<keyword evidence="5 10" id="KW-0276">Fatty acid metabolism</keyword>
<comment type="catalytic activity">
    <reaction evidence="10">
        <text>a very-long-chain acyl-CoA + malonyl-CoA + H(+) = a very-long-chain 3-oxoacyl-CoA + CO2 + CoA</text>
        <dbReference type="Rhea" id="RHEA:32727"/>
        <dbReference type="ChEBI" id="CHEBI:15378"/>
        <dbReference type="ChEBI" id="CHEBI:16526"/>
        <dbReference type="ChEBI" id="CHEBI:57287"/>
        <dbReference type="ChEBI" id="CHEBI:57384"/>
        <dbReference type="ChEBI" id="CHEBI:90725"/>
        <dbReference type="ChEBI" id="CHEBI:90736"/>
        <dbReference type="EC" id="2.3.1.199"/>
    </reaction>
</comment>
<feature type="transmembrane region" description="Helical" evidence="10">
    <location>
        <begin position="207"/>
        <end position="226"/>
    </location>
</feature>
<evidence type="ECO:0000256" key="1">
    <source>
        <dbReference type="ARBA" id="ARBA00004141"/>
    </source>
</evidence>
<proteinExistence type="evidence at transcript level"/>
<evidence type="ECO:0000256" key="10">
    <source>
        <dbReference type="RuleBase" id="RU361115"/>
    </source>
</evidence>
<evidence type="ECO:0000313" key="11">
    <source>
        <dbReference type="EMBL" id="WPC85591.1"/>
    </source>
</evidence>
<keyword evidence="3 10" id="KW-0808">Transferase</keyword>
<dbReference type="AlphaFoldDB" id="A0AAF1C0I3"/>
<dbReference type="PANTHER" id="PTHR11157">
    <property type="entry name" value="FATTY ACID ACYL TRANSFERASE-RELATED"/>
    <property type="match status" value="1"/>
</dbReference>
<dbReference type="InterPro" id="IPR030457">
    <property type="entry name" value="ELO_CS"/>
</dbReference>
<dbReference type="GO" id="GO:0034626">
    <property type="term" value="P:fatty acid elongation, polyunsaturated fatty acid"/>
    <property type="evidence" value="ECO:0007669"/>
    <property type="project" value="TreeGrafter"/>
</dbReference>
<keyword evidence="2 10" id="KW-0444">Lipid biosynthesis</keyword>
<evidence type="ECO:0000256" key="5">
    <source>
        <dbReference type="ARBA" id="ARBA00022832"/>
    </source>
</evidence>
<dbReference type="GO" id="GO:0009922">
    <property type="term" value="F:fatty acid elongase activity"/>
    <property type="evidence" value="ECO:0007669"/>
    <property type="project" value="UniProtKB-EC"/>
</dbReference>
<evidence type="ECO:0000256" key="9">
    <source>
        <dbReference type="ARBA" id="ARBA00023160"/>
    </source>
</evidence>
<evidence type="ECO:0000256" key="3">
    <source>
        <dbReference type="ARBA" id="ARBA00022679"/>
    </source>
</evidence>
<feature type="transmembrane region" description="Helical" evidence="10">
    <location>
        <begin position="165"/>
        <end position="186"/>
    </location>
</feature>
<evidence type="ECO:0000256" key="7">
    <source>
        <dbReference type="ARBA" id="ARBA00023098"/>
    </source>
</evidence>
<dbReference type="GO" id="GO:0019367">
    <property type="term" value="P:fatty acid elongation, saturated fatty acid"/>
    <property type="evidence" value="ECO:0007669"/>
    <property type="project" value="TreeGrafter"/>
</dbReference>
<sequence>MANSIVSMSKMWEEVFAKKDPRVDDFPLMESPTPSLFLCGLYVLFVTKIGPSFMENRKPYEIRNIMALYNFAMVILSGYLCYEFAAAGWFAGYSFGCQPVDYSTSPQAVRMVKICWLFYISKFIEFLDTVFFVLRKKYNQVTFLHVFHHGIMPISWWFGVRFVPGGFGTFHALLNSFIHFVMYIYYGMSGLGPQFQKYLWWKKYMTSMQMIQFLLVLIHSFQLFVIDCNYPRLFAYWIGAYAIIFLTLFADFYVNAYKKKPGSLKKEKAVLNNNGVVENGSRHKKD</sequence>
<keyword evidence="8 10" id="KW-0472">Membrane</keyword>
<dbReference type="PROSITE" id="PS01188">
    <property type="entry name" value="ELO"/>
    <property type="match status" value="1"/>
</dbReference>
<evidence type="ECO:0000256" key="4">
    <source>
        <dbReference type="ARBA" id="ARBA00022692"/>
    </source>
</evidence>
<dbReference type="GO" id="GO:0005789">
    <property type="term" value="C:endoplasmic reticulum membrane"/>
    <property type="evidence" value="ECO:0007669"/>
    <property type="project" value="TreeGrafter"/>
</dbReference>
<feature type="transmembrane region" description="Helical" evidence="10">
    <location>
        <begin position="238"/>
        <end position="256"/>
    </location>
</feature>
<feature type="transmembrane region" description="Helical" evidence="10">
    <location>
        <begin position="35"/>
        <end position="54"/>
    </location>
</feature>
<dbReference type="InterPro" id="IPR002076">
    <property type="entry name" value="ELO_fam"/>
</dbReference>
<keyword evidence="7 10" id="KW-0443">Lipid metabolism</keyword>
<dbReference type="Pfam" id="PF01151">
    <property type="entry name" value="ELO"/>
    <property type="match status" value="1"/>
</dbReference>
<dbReference type="PANTHER" id="PTHR11157:SF69">
    <property type="entry name" value="ELONGATION OF VERY LONG CHAIN FATTY ACIDS PROTEIN 7"/>
    <property type="match status" value="1"/>
</dbReference>
<evidence type="ECO:0000256" key="2">
    <source>
        <dbReference type="ARBA" id="ARBA00022516"/>
    </source>
</evidence>
<accession>A0AAF1C0I3</accession>
<organism evidence="11">
    <name type="scientific">Hediste diversicolor</name>
    <name type="common">Sandworm</name>
    <name type="synonym">Nereis diversicolor</name>
    <dbReference type="NCBI Taxonomy" id="126592"/>
    <lineage>
        <taxon>Eukaryota</taxon>
        <taxon>Metazoa</taxon>
        <taxon>Spiralia</taxon>
        <taxon>Lophotrochozoa</taxon>
        <taxon>Annelida</taxon>
        <taxon>Polychaeta</taxon>
        <taxon>Errantia</taxon>
        <taxon>Phyllodocida</taxon>
        <taxon>Nereididae</taxon>
        <taxon>Hediste</taxon>
        <taxon>Hediste diversicolor species group</taxon>
    </lineage>
</organism>
<keyword evidence="9 10" id="KW-0275">Fatty acid biosynthesis</keyword>
<evidence type="ECO:0000256" key="6">
    <source>
        <dbReference type="ARBA" id="ARBA00022989"/>
    </source>
</evidence>
<feature type="transmembrane region" description="Helical" evidence="10">
    <location>
        <begin position="66"/>
        <end position="91"/>
    </location>
</feature>
<comment type="subcellular location">
    <subcellularLocation>
        <location evidence="1">Membrane</location>
        <topology evidence="1">Multi-pass membrane protein</topology>
    </subcellularLocation>
</comment>
<comment type="similarity">
    <text evidence="10">Belongs to the ELO family.</text>
</comment>
<keyword evidence="4 10" id="KW-0812">Transmembrane</keyword>
<dbReference type="GO" id="GO:0034625">
    <property type="term" value="P:fatty acid elongation, monounsaturated fatty acid"/>
    <property type="evidence" value="ECO:0007669"/>
    <property type="project" value="TreeGrafter"/>
</dbReference>
<reference evidence="11" key="1">
    <citation type="submission" date="2023-05" db="EMBL/GenBank/DDBJ databases">
        <authorList>
            <person name="Villena A."/>
        </authorList>
    </citation>
    <scope>NUCLEOTIDE SEQUENCE</scope>
</reference>
<keyword evidence="6 10" id="KW-1133">Transmembrane helix</keyword>
<protein>
    <recommendedName>
        <fullName evidence="10">Elongation of very long chain fatty acids protein</fullName>
        <ecNumber evidence="10">2.3.1.199</ecNumber>
    </recommendedName>
    <alternativeName>
        <fullName evidence="10">Very-long-chain 3-oxoacyl-CoA synthase</fullName>
    </alternativeName>
</protein>
<feature type="transmembrane region" description="Helical" evidence="10">
    <location>
        <begin position="141"/>
        <end position="159"/>
    </location>
</feature>
<name>A0AAF1C0I3_HEDDI</name>
<dbReference type="EC" id="2.3.1.199" evidence="10"/>
<dbReference type="EMBL" id="OQ941901">
    <property type="protein sequence ID" value="WPC85591.1"/>
    <property type="molecule type" value="mRNA"/>
</dbReference>
<dbReference type="GO" id="GO:0030148">
    <property type="term" value="P:sphingolipid biosynthetic process"/>
    <property type="evidence" value="ECO:0007669"/>
    <property type="project" value="TreeGrafter"/>
</dbReference>
<dbReference type="GO" id="GO:0042761">
    <property type="term" value="P:very long-chain fatty acid biosynthetic process"/>
    <property type="evidence" value="ECO:0007669"/>
    <property type="project" value="TreeGrafter"/>
</dbReference>
<evidence type="ECO:0000256" key="8">
    <source>
        <dbReference type="ARBA" id="ARBA00023136"/>
    </source>
</evidence>